<sequence length="79" mass="9376">MKADNGNTNTAAAAEYFFDEYEYYNFDDYEKLFGHSSGKGRTRREADLRTNRHDPNGHVRKIVTKMQNTEKNRRQSRKK</sequence>
<keyword evidence="4" id="KW-1185">Reference proteome</keyword>
<dbReference type="AlphaFoldDB" id="A0A8J9ZXF3"/>
<protein>
    <submittedName>
        <fullName evidence="3">NUPR2 protein</fullName>
    </submittedName>
</protein>
<gene>
    <name evidence="3" type="primary">NUPR2</name>
    <name evidence="3" type="ORF">BLAG_LOCUS18508</name>
</gene>
<accession>A0A8J9ZXF3</accession>
<dbReference type="Proteomes" id="UP000838412">
    <property type="component" value="Chromosome 4"/>
</dbReference>
<organism evidence="3 4">
    <name type="scientific">Branchiostoma lanceolatum</name>
    <name type="common">Common lancelet</name>
    <name type="synonym">Amphioxus lanceolatum</name>
    <dbReference type="NCBI Taxonomy" id="7740"/>
    <lineage>
        <taxon>Eukaryota</taxon>
        <taxon>Metazoa</taxon>
        <taxon>Chordata</taxon>
        <taxon>Cephalochordata</taxon>
        <taxon>Leptocardii</taxon>
        <taxon>Amphioxiformes</taxon>
        <taxon>Branchiostomatidae</taxon>
        <taxon>Branchiostoma</taxon>
    </lineage>
</organism>
<dbReference type="EMBL" id="OV696689">
    <property type="protein sequence ID" value="CAH1264002.1"/>
    <property type="molecule type" value="Genomic_DNA"/>
</dbReference>
<name>A0A8J9ZXF3_BRALA</name>
<dbReference type="OrthoDB" id="10030453at2759"/>
<dbReference type="GO" id="GO:0045786">
    <property type="term" value="P:negative regulation of cell cycle"/>
    <property type="evidence" value="ECO:0007669"/>
    <property type="project" value="TreeGrafter"/>
</dbReference>
<dbReference type="GO" id="GO:0008285">
    <property type="term" value="P:negative regulation of cell population proliferation"/>
    <property type="evidence" value="ECO:0007669"/>
    <property type="project" value="TreeGrafter"/>
</dbReference>
<feature type="compositionally biased region" description="Basic and acidic residues" evidence="2">
    <location>
        <begin position="43"/>
        <end position="57"/>
    </location>
</feature>
<dbReference type="GO" id="GO:0006357">
    <property type="term" value="P:regulation of transcription by RNA polymerase II"/>
    <property type="evidence" value="ECO:0007669"/>
    <property type="project" value="TreeGrafter"/>
</dbReference>
<dbReference type="PANTHER" id="PTHR17149:SF4">
    <property type="entry name" value="RH17958P"/>
    <property type="match status" value="1"/>
</dbReference>
<comment type="similarity">
    <text evidence="1">Belongs to the NUPR family.</text>
</comment>
<dbReference type="InterPro" id="IPR018792">
    <property type="entry name" value="NUPR1-like"/>
</dbReference>
<dbReference type="Pfam" id="PF10195">
    <property type="entry name" value="Phospho_p8"/>
    <property type="match status" value="1"/>
</dbReference>
<evidence type="ECO:0000256" key="2">
    <source>
        <dbReference type="SAM" id="MobiDB-lite"/>
    </source>
</evidence>
<proteinExistence type="inferred from homology"/>
<reference evidence="3" key="1">
    <citation type="submission" date="2022-01" db="EMBL/GenBank/DDBJ databases">
        <authorList>
            <person name="Braso-Vives M."/>
        </authorList>
    </citation>
    <scope>NUCLEOTIDE SEQUENCE</scope>
</reference>
<dbReference type="PANTHER" id="PTHR17149">
    <property type="entry name" value="NUCLEAR PROTEIN 1 AND 2"/>
    <property type="match status" value="1"/>
</dbReference>
<evidence type="ECO:0000256" key="1">
    <source>
        <dbReference type="ARBA" id="ARBA00009380"/>
    </source>
</evidence>
<evidence type="ECO:0000313" key="4">
    <source>
        <dbReference type="Proteomes" id="UP000838412"/>
    </source>
</evidence>
<dbReference type="GO" id="GO:0005634">
    <property type="term" value="C:nucleus"/>
    <property type="evidence" value="ECO:0007669"/>
    <property type="project" value="TreeGrafter"/>
</dbReference>
<evidence type="ECO:0000313" key="3">
    <source>
        <dbReference type="EMBL" id="CAH1264002.1"/>
    </source>
</evidence>
<feature type="region of interest" description="Disordered" evidence="2">
    <location>
        <begin position="34"/>
        <end position="79"/>
    </location>
</feature>